<feature type="non-terminal residue" evidence="1">
    <location>
        <position position="1"/>
    </location>
</feature>
<reference evidence="1" key="2">
    <citation type="submission" date="2023-04" db="EMBL/GenBank/DDBJ databases">
        <authorList>
            <person name="Bu L."/>
            <person name="Lu L."/>
            <person name="Laidemitt M.R."/>
            <person name="Zhang S.M."/>
            <person name="Mutuku M."/>
            <person name="Mkoji G."/>
            <person name="Steinauer M."/>
            <person name="Loker E.S."/>
        </authorList>
    </citation>
    <scope>NUCLEOTIDE SEQUENCE</scope>
    <source>
        <strain evidence="1">KasaAsao</strain>
        <tissue evidence="1">Whole Snail</tissue>
    </source>
</reference>
<feature type="non-terminal residue" evidence="1">
    <location>
        <position position="65"/>
    </location>
</feature>
<accession>A0AAD8FLQ8</accession>
<keyword evidence="2" id="KW-1185">Reference proteome</keyword>
<organism evidence="1 2">
    <name type="scientific">Biomphalaria pfeifferi</name>
    <name type="common">Bloodfluke planorb</name>
    <name type="synonym">Freshwater snail</name>
    <dbReference type="NCBI Taxonomy" id="112525"/>
    <lineage>
        <taxon>Eukaryota</taxon>
        <taxon>Metazoa</taxon>
        <taxon>Spiralia</taxon>
        <taxon>Lophotrochozoa</taxon>
        <taxon>Mollusca</taxon>
        <taxon>Gastropoda</taxon>
        <taxon>Heterobranchia</taxon>
        <taxon>Euthyneura</taxon>
        <taxon>Panpulmonata</taxon>
        <taxon>Hygrophila</taxon>
        <taxon>Lymnaeoidea</taxon>
        <taxon>Planorbidae</taxon>
        <taxon>Biomphalaria</taxon>
    </lineage>
</organism>
<dbReference type="EMBL" id="JASAOG010000006">
    <property type="protein sequence ID" value="KAK0067759.1"/>
    <property type="molecule type" value="Genomic_DNA"/>
</dbReference>
<reference evidence="1" key="1">
    <citation type="journal article" date="2023" name="PLoS Negl. Trop. Dis.">
        <title>A genome sequence for Biomphalaria pfeifferi, the major vector snail for the human-infecting parasite Schistosoma mansoni.</title>
        <authorList>
            <person name="Bu L."/>
            <person name="Lu L."/>
            <person name="Laidemitt M.R."/>
            <person name="Zhang S.M."/>
            <person name="Mutuku M."/>
            <person name="Mkoji G."/>
            <person name="Steinauer M."/>
            <person name="Loker E.S."/>
        </authorList>
    </citation>
    <scope>NUCLEOTIDE SEQUENCE</scope>
    <source>
        <strain evidence="1">KasaAsao</strain>
    </source>
</reference>
<dbReference type="AlphaFoldDB" id="A0AAD8FLQ8"/>
<gene>
    <name evidence="1" type="ORF">Bpfe_002600</name>
</gene>
<dbReference type="Proteomes" id="UP001233172">
    <property type="component" value="Unassembled WGS sequence"/>
</dbReference>
<protein>
    <submittedName>
        <fullName evidence="1">Uncharacterized protein</fullName>
    </submittedName>
</protein>
<proteinExistence type="predicted"/>
<evidence type="ECO:0000313" key="1">
    <source>
        <dbReference type="EMBL" id="KAK0067759.1"/>
    </source>
</evidence>
<name>A0AAD8FLQ8_BIOPF</name>
<evidence type="ECO:0000313" key="2">
    <source>
        <dbReference type="Proteomes" id="UP001233172"/>
    </source>
</evidence>
<comment type="caution">
    <text evidence="1">The sequence shown here is derived from an EMBL/GenBank/DDBJ whole genome shotgun (WGS) entry which is preliminary data.</text>
</comment>
<sequence>PGQWGSWSSWSCPDYCGRISAPKYEVQSRICNVKETVNSSLPLCPGFSHRKRSKDCASYFITCSI</sequence>